<evidence type="ECO:0000313" key="1">
    <source>
        <dbReference type="EMBL" id="KAI9912090.1"/>
    </source>
</evidence>
<proteinExistence type="predicted"/>
<evidence type="ECO:0000313" key="2">
    <source>
        <dbReference type="Proteomes" id="UP001163321"/>
    </source>
</evidence>
<comment type="caution">
    <text evidence="1">The sequence shown here is derived from an EMBL/GenBank/DDBJ whole genome shotgun (WGS) entry which is preliminary data.</text>
</comment>
<dbReference type="EMBL" id="CM047584">
    <property type="protein sequence ID" value="KAI9912090.1"/>
    <property type="molecule type" value="Genomic_DNA"/>
</dbReference>
<keyword evidence="2" id="KW-1185">Reference proteome</keyword>
<organism evidence="1 2">
    <name type="scientific">Peronosclerospora sorghi</name>
    <dbReference type="NCBI Taxonomy" id="230839"/>
    <lineage>
        <taxon>Eukaryota</taxon>
        <taxon>Sar</taxon>
        <taxon>Stramenopiles</taxon>
        <taxon>Oomycota</taxon>
        <taxon>Peronosporomycetes</taxon>
        <taxon>Peronosporales</taxon>
        <taxon>Peronosporaceae</taxon>
        <taxon>Peronosclerospora</taxon>
    </lineage>
</organism>
<reference evidence="1 2" key="1">
    <citation type="journal article" date="2022" name="bioRxiv">
        <title>The genome of the oomycete Peronosclerospora sorghi, a cosmopolitan pathogen of maize and sorghum, is inflated with dispersed pseudogenes.</title>
        <authorList>
            <person name="Fletcher K."/>
            <person name="Martin F."/>
            <person name="Isakeit T."/>
            <person name="Cavanaugh K."/>
            <person name="Magill C."/>
            <person name="Michelmore R."/>
        </authorList>
    </citation>
    <scope>NUCLEOTIDE SEQUENCE [LARGE SCALE GENOMIC DNA]</scope>
    <source>
        <strain evidence="1">P6</strain>
    </source>
</reference>
<sequence>MKEKTKPPRKLSRLANEILKKPAAVPSNQVIVNAFWDYGDQQLQRGHSGLGVSHLRAARAIRDYRISITSIDEARNVPLIGSKMATQVEQVLNFGKLEDKAKNPDMKKHPPSQLLRQVLDAPAKIPENQPLVDELVGFGRGGLSRSRGTSHLRAARNIQLFDRVITSGAQAREEVALVGQVIAGRVVKNSPHLAARVKPRHDYYALQPENQHIFDEVVDRGDESFRSDQWKEGVTWVQAAKASPDTDVVVKSEEEAESLKRVVDKEEISEVNQMLQKERETADAVAGDTRKSVCSDAKSLKDQCSGNQDSPSTQEKEKTEQETEEETVLTRAAHCLHDAAEKVTSGISLSSIGEKVATFINQNVVQPARDSASSDNEDGE</sequence>
<dbReference type="Proteomes" id="UP001163321">
    <property type="component" value="Chromosome 5"/>
</dbReference>
<name>A0ACC0W0C1_9STRA</name>
<gene>
    <name evidence="1" type="ORF">PsorP6_008822</name>
</gene>
<accession>A0ACC0W0C1</accession>
<protein>
    <submittedName>
        <fullName evidence="1">Uncharacterized protein</fullName>
    </submittedName>
</protein>